<evidence type="ECO:0000313" key="2">
    <source>
        <dbReference type="EMBL" id="MCC5467878.1"/>
    </source>
</evidence>
<feature type="transmembrane region" description="Helical" evidence="1">
    <location>
        <begin position="28"/>
        <end position="47"/>
    </location>
</feature>
<dbReference type="InterPro" id="IPR013785">
    <property type="entry name" value="Aldolase_TIM"/>
</dbReference>
<keyword evidence="1" id="KW-1133">Transmembrane helix</keyword>
<evidence type="ECO:0008006" key="4">
    <source>
        <dbReference type="Google" id="ProtNLM"/>
    </source>
</evidence>
<organism evidence="2 3">
    <name type="scientific">Pelosinus baikalensis</name>
    <dbReference type="NCBI Taxonomy" id="2892015"/>
    <lineage>
        <taxon>Bacteria</taxon>
        <taxon>Bacillati</taxon>
        <taxon>Bacillota</taxon>
        <taxon>Negativicutes</taxon>
        <taxon>Selenomonadales</taxon>
        <taxon>Sporomusaceae</taxon>
        <taxon>Pelosinus</taxon>
    </lineage>
</organism>
<name>A0ABS8HXI4_9FIRM</name>
<dbReference type="Proteomes" id="UP001165492">
    <property type="component" value="Unassembled WGS sequence"/>
</dbReference>
<proteinExistence type="predicted"/>
<dbReference type="EMBL" id="JAJHJB010000042">
    <property type="protein sequence ID" value="MCC5467878.1"/>
    <property type="molecule type" value="Genomic_DNA"/>
</dbReference>
<keyword evidence="1" id="KW-0812">Transmembrane</keyword>
<sequence>MPGAMTIKEVVEGMEAGADIIKIFPGELFGPISVLCVSAVRFCFICFKGCEDMQRT</sequence>
<evidence type="ECO:0000313" key="3">
    <source>
        <dbReference type="Proteomes" id="UP001165492"/>
    </source>
</evidence>
<dbReference type="Gene3D" id="3.20.20.70">
    <property type="entry name" value="Aldolase class I"/>
    <property type="match status" value="1"/>
</dbReference>
<accession>A0ABS8HXI4</accession>
<reference evidence="2" key="1">
    <citation type="submission" date="2021-11" db="EMBL/GenBank/DDBJ databases">
        <title>Description of a new species Pelosinus isolated from the bottom sediments of Lake Baikal.</title>
        <authorList>
            <person name="Zakharyuk A."/>
        </authorList>
    </citation>
    <scope>NUCLEOTIDE SEQUENCE</scope>
    <source>
        <strain evidence="2">Bkl1</strain>
    </source>
</reference>
<evidence type="ECO:0000256" key="1">
    <source>
        <dbReference type="SAM" id="Phobius"/>
    </source>
</evidence>
<comment type="caution">
    <text evidence="2">The sequence shown here is derived from an EMBL/GenBank/DDBJ whole genome shotgun (WGS) entry which is preliminary data.</text>
</comment>
<gene>
    <name evidence="2" type="ORF">LMF89_21310</name>
</gene>
<keyword evidence="3" id="KW-1185">Reference proteome</keyword>
<protein>
    <recommendedName>
        <fullName evidence="4">2-dehydro-3-deoxy-phosphogluconate aldolase</fullName>
    </recommendedName>
</protein>
<dbReference type="SUPFAM" id="SSF51569">
    <property type="entry name" value="Aldolase"/>
    <property type="match status" value="1"/>
</dbReference>
<keyword evidence="1" id="KW-0472">Membrane</keyword>